<gene>
    <name evidence="2" type="ORF">Anapl_17162</name>
</gene>
<reference evidence="3" key="1">
    <citation type="journal article" date="2013" name="Nat. Genet.">
        <title>The duck genome and transcriptome provide insight into an avian influenza virus reservoir species.</title>
        <authorList>
            <person name="Huang Y."/>
            <person name="Li Y."/>
            <person name="Burt D.W."/>
            <person name="Chen H."/>
            <person name="Zhang Y."/>
            <person name="Qian W."/>
            <person name="Kim H."/>
            <person name="Gan S."/>
            <person name="Zhao Y."/>
            <person name="Li J."/>
            <person name="Yi K."/>
            <person name="Feng H."/>
            <person name="Zhu P."/>
            <person name="Li B."/>
            <person name="Liu Q."/>
            <person name="Fairley S."/>
            <person name="Magor K.E."/>
            <person name="Du Z."/>
            <person name="Hu X."/>
            <person name="Goodman L."/>
            <person name="Tafer H."/>
            <person name="Vignal A."/>
            <person name="Lee T."/>
            <person name="Kim K.W."/>
            <person name="Sheng Z."/>
            <person name="An Y."/>
            <person name="Searle S."/>
            <person name="Herrero J."/>
            <person name="Groenen M.A."/>
            <person name="Crooijmans R.P."/>
            <person name="Faraut T."/>
            <person name="Cai Q."/>
            <person name="Webster R.G."/>
            <person name="Aldridge J.R."/>
            <person name="Warren W.C."/>
            <person name="Bartschat S."/>
            <person name="Kehr S."/>
            <person name="Marz M."/>
            <person name="Stadler P.F."/>
            <person name="Smith J."/>
            <person name="Kraus R.H."/>
            <person name="Zhao Y."/>
            <person name="Ren L."/>
            <person name="Fei J."/>
            <person name="Morisson M."/>
            <person name="Kaiser P."/>
            <person name="Griffin D.K."/>
            <person name="Rao M."/>
            <person name="Pitel F."/>
            <person name="Wang J."/>
            <person name="Li N."/>
        </authorList>
    </citation>
    <scope>NUCLEOTIDE SEQUENCE [LARGE SCALE GENOMIC DNA]</scope>
</reference>
<feature type="compositionally biased region" description="Polar residues" evidence="1">
    <location>
        <begin position="58"/>
        <end position="72"/>
    </location>
</feature>
<protein>
    <submittedName>
        <fullName evidence="2">Uncharacterized protein</fullName>
    </submittedName>
</protein>
<accession>R0J9F1</accession>
<name>R0J9F1_ANAPL</name>
<evidence type="ECO:0000256" key="1">
    <source>
        <dbReference type="SAM" id="MobiDB-lite"/>
    </source>
</evidence>
<dbReference type="AlphaFoldDB" id="R0J9F1"/>
<sequence>MGKGRAWPGSPWGSAPCLLVADVPPAIHGIKSFRQSRSTATASESSRDEIHNHGFQRFQPQIQGVPQGSWNTGGPADGEKKPTVGKGKQAGIFVLKNPVKILSAAAAQLTPRCIIRDNYQHRKPHLNQKDAATTITQTNPSTHRTAERILLGMKGNTAPIPAQNQPQPHCNSITTNSITVQNNVSRHSQELVNKFPSPQLTRPVYYFQQRSQFMARSGSAEAFPRFS</sequence>
<proteinExistence type="predicted"/>
<dbReference type="EMBL" id="KB745974">
    <property type="protein sequence ID" value="EOA93591.1"/>
    <property type="molecule type" value="Genomic_DNA"/>
</dbReference>
<evidence type="ECO:0000313" key="3">
    <source>
        <dbReference type="Proteomes" id="UP000296049"/>
    </source>
</evidence>
<organism evidence="2 3">
    <name type="scientific">Anas platyrhynchos</name>
    <name type="common">Mallard</name>
    <name type="synonym">Anas boschas</name>
    <dbReference type="NCBI Taxonomy" id="8839"/>
    <lineage>
        <taxon>Eukaryota</taxon>
        <taxon>Metazoa</taxon>
        <taxon>Chordata</taxon>
        <taxon>Craniata</taxon>
        <taxon>Vertebrata</taxon>
        <taxon>Euteleostomi</taxon>
        <taxon>Archelosauria</taxon>
        <taxon>Archosauria</taxon>
        <taxon>Dinosauria</taxon>
        <taxon>Saurischia</taxon>
        <taxon>Theropoda</taxon>
        <taxon>Coelurosauria</taxon>
        <taxon>Aves</taxon>
        <taxon>Neognathae</taxon>
        <taxon>Galloanserae</taxon>
        <taxon>Anseriformes</taxon>
        <taxon>Anatidae</taxon>
        <taxon>Anatinae</taxon>
        <taxon>Anas</taxon>
    </lineage>
</organism>
<keyword evidence="3" id="KW-1185">Reference proteome</keyword>
<evidence type="ECO:0000313" key="2">
    <source>
        <dbReference type="EMBL" id="EOA93591.1"/>
    </source>
</evidence>
<feature type="region of interest" description="Disordered" evidence="1">
    <location>
        <begin position="57"/>
        <end position="85"/>
    </location>
</feature>
<dbReference type="Proteomes" id="UP000296049">
    <property type="component" value="Unassembled WGS sequence"/>
</dbReference>